<dbReference type="EMBL" id="QXVO01000001">
    <property type="protein sequence ID" value="RIO47812.1"/>
    <property type="molecule type" value="Genomic_DNA"/>
</dbReference>
<organism evidence="2 3">
    <name type="scientific">Staphylococcus hyicus</name>
    <dbReference type="NCBI Taxonomy" id="1284"/>
    <lineage>
        <taxon>Bacteria</taxon>
        <taxon>Bacillati</taxon>
        <taxon>Bacillota</taxon>
        <taxon>Bacilli</taxon>
        <taxon>Bacillales</taxon>
        <taxon>Staphylococcaceae</taxon>
        <taxon>Staphylococcus</taxon>
    </lineage>
</organism>
<dbReference type="GeneID" id="41072399"/>
<protein>
    <submittedName>
        <fullName evidence="2">Uncharacterized protein</fullName>
    </submittedName>
</protein>
<feature type="transmembrane region" description="Helical" evidence="1">
    <location>
        <begin position="34"/>
        <end position="55"/>
    </location>
</feature>
<feature type="transmembrane region" description="Helical" evidence="1">
    <location>
        <begin position="6"/>
        <end position="27"/>
    </location>
</feature>
<proteinExistence type="predicted"/>
<dbReference type="RefSeq" id="WP_039644328.1">
    <property type="nucleotide sequence ID" value="NZ_CP008747.1"/>
</dbReference>
<comment type="caution">
    <text evidence="2">The sequence shown here is derived from an EMBL/GenBank/DDBJ whole genome shotgun (WGS) entry which is preliminary data.</text>
</comment>
<keyword evidence="1" id="KW-1133">Transmembrane helix</keyword>
<evidence type="ECO:0000256" key="1">
    <source>
        <dbReference type="SAM" id="Phobius"/>
    </source>
</evidence>
<dbReference type="KEGG" id="shu:SHYC_02815"/>
<evidence type="ECO:0000313" key="2">
    <source>
        <dbReference type="EMBL" id="RIO47812.1"/>
    </source>
</evidence>
<sequence>MVTKLFHNYFITFTLLLTMMILSIGFINQYDNGLMLLIVVTIVITLVNFLIETWLLKSQLSMRKLRFVQTLAFPLSIIVIGMTCFMMLR</sequence>
<dbReference type="Proteomes" id="UP000285625">
    <property type="component" value="Unassembled WGS sequence"/>
</dbReference>
<keyword evidence="1" id="KW-0812">Transmembrane</keyword>
<keyword evidence="1" id="KW-0472">Membrane</keyword>
<dbReference type="AlphaFoldDB" id="A0A0A8HN03"/>
<evidence type="ECO:0000313" key="3">
    <source>
        <dbReference type="Proteomes" id="UP000285625"/>
    </source>
</evidence>
<accession>A0A0A8HN03</accession>
<gene>
    <name evidence="2" type="ORF">BUZ57_00635</name>
</gene>
<reference evidence="2 3" key="1">
    <citation type="journal article" date="2016" name="Front. Microbiol.">
        <title>Comprehensive Phylogenetic Analysis of Bovine Non-aureus Staphylococci Species Based on Whole-Genome Sequencing.</title>
        <authorList>
            <person name="Naushad S."/>
            <person name="Barkema H.W."/>
            <person name="Luby C."/>
            <person name="Condas L.A."/>
            <person name="Nobrega D.B."/>
            <person name="Carson D.A."/>
            <person name="De Buck J."/>
        </authorList>
    </citation>
    <scope>NUCLEOTIDE SEQUENCE [LARGE SCALE GENOMIC DNA]</scope>
    <source>
        <strain evidence="2 3">SNUC 5959</strain>
    </source>
</reference>
<feature type="transmembrane region" description="Helical" evidence="1">
    <location>
        <begin position="67"/>
        <end position="88"/>
    </location>
</feature>
<dbReference type="HOGENOM" id="CLU_2411762_0_0_9"/>
<name>A0A0A8HN03_STAHY</name>
<dbReference type="STRING" id="1284.SHYC_02815"/>